<gene>
    <name evidence="2" type="ORF">J2S55_007140</name>
</gene>
<keyword evidence="3" id="KW-1185">Reference proteome</keyword>
<comment type="caution">
    <text evidence="2">The sequence shown here is derived from an EMBL/GenBank/DDBJ whole genome shotgun (WGS) entry which is preliminary data.</text>
</comment>
<organism evidence="2 3">
    <name type="scientific">Streptosporangium brasiliense</name>
    <dbReference type="NCBI Taxonomy" id="47480"/>
    <lineage>
        <taxon>Bacteria</taxon>
        <taxon>Bacillati</taxon>
        <taxon>Actinomycetota</taxon>
        <taxon>Actinomycetes</taxon>
        <taxon>Streptosporangiales</taxon>
        <taxon>Streptosporangiaceae</taxon>
        <taxon>Streptosporangium</taxon>
    </lineage>
</organism>
<evidence type="ECO:0000313" key="3">
    <source>
        <dbReference type="Proteomes" id="UP001230426"/>
    </source>
</evidence>
<name>A0ABT9RGN1_9ACTN</name>
<dbReference type="Pfam" id="PF10026">
    <property type="entry name" value="DUF2268"/>
    <property type="match status" value="1"/>
</dbReference>
<proteinExistence type="predicted"/>
<evidence type="ECO:0000259" key="1">
    <source>
        <dbReference type="Pfam" id="PF10026"/>
    </source>
</evidence>
<sequence length="293" mass="31359">MEIIVHDTPRAMLELAGLPLDRRPDALRGMLAPMRQAVPVPGDIVDIHHGGGGFRVDRDDDRYLPALRRLVEEDVRGRIGDALAAAWKRLGDAVPGISGPESLQVMLVLGDPDDEYLTTTVGGYYGMGATPGWLYLLAWPADDVIGRIAHCAVHEFHHQVRYHNVEWDPRTVTVGEHVVSEGLAEAFVRELSGPEAMGPWAGMVTGAEFDRAYEKITAHVGLAGMRHTPAYVLGDAAMRRFGQEPAGVPDMAGYGVGLRIVDAHLAASGLTAAESTVLAGADILRNAGVAVPA</sequence>
<accession>A0ABT9RGN1</accession>
<dbReference type="InterPro" id="IPR018728">
    <property type="entry name" value="DUF2268"/>
</dbReference>
<reference evidence="2 3" key="1">
    <citation type="submission" date="2023-07" db="EMBL/GenBank/DDBJ databases">
        <title>Sequencing the genomes of 1000 actinobacteria strains.</title>
        <authorList>
            <person name="Klenk H.-P."/>
        </authorList>
    </citation>
    <scope>NUCLEOTIDE SEQUENCE [LARGE SCALE GENOMIC DNA]</scope>
    <source>
        <strain evidence="2 3">DSM 44109</strain>
    </source>
</reference>
<protein>
    <submittedName>
        <fullName evidence="2">Uncharacterized protein YjaZ</fullName>
    </submittedName>
</protein>
<dbReference type="EMBL" id="JAUSRB010000002">
    <property type="protein sequence ID" value="MDP9867874.1"/>
    <property type="molecule type" value="Genomic_DNA"/>
</dbReference>
<feature type="domain" description="DUF2268" evidence="1">
    <location>
        <begin position="101"/>
        <end position="284"/>
    </location>
</feature>
<dbReference type="Proteomes" id="UP001230426">
    <property type="component" value="Unassembled WGS sequence"/>
</dbReference>
<evidence type="ECO:0000313" key="2">
    <source>
        <dbReference type="EMBL" id="MDP9867874.1"/>
    </source>
</evidence>
<dbReference type="RefSeq" id="WP_306870002.1">
    <property type="nucleotide sequence ID" value="NZ_JAUSRB010000002.1"/>
</dbReference>